<dbReference type="Gene3D" id="3.10.20.740">
    <property type="match status" value="1"/>
</dbReference>
<comment type="cofactor">
    <cofactor evidence="1">
        <name>Mo-bis(molybdopterin guanine dinucleotide)</name>
        <dbReference type="ChEBI" id="CHEBI:60539"/>
    </cofactor>
</comment>
<dbReference type="RefSeq" id="WP_114283175.1">
    <property type="nucleotide sequence ID" value="NZ_PSYR01000002.1"/>
</dbReference>
<dbReference type="Pfam" id="PF00384">
    <property type="entry name" value="Molybdopterin"/>
    <property type="match status" value="1"/>
</dbReference>
<dbReference type="GO" id="GO:0046872">
    <property type="term" value="F:metal ion binding"/>
    <property type="evidence" value="ECO:0007669"/>
    <property type="project" value="UniProtKB-KW"/>
</dbReference>
<keyword evidence="10" id="KW-0560">Oxidoreductase</keyword>
<dbReference type="PANTHER" id="PTHR43105:SF14">
    <property type="entry name" value="FORMATE DEHYDROGENASE H"/>
    <property type="match status" value="1"/>
</dbReference>
<dbReference type="InterPro" id="IPR041924">
    <property type="entry name" value="Formate_Dh-H_N"/>
</dbReference>
<dbReference type="FunFam" id="2.20.25.90:FF:000001">
    <property type="entry name" value="Formate dehydrogenase subunit alpha"/>
    <property type="match status" value="1"/>
</dbReference>
<dbReference type="InterPro" id="IPR001041">
    <property type="entry name" value="2Fe-2S_ferredoxin-type"/>
</dbReference>
<dbReference type="FunFam" id="3.30.70.20:FF:000032">
    <property type="entry name" value="Formate dehydrogenase, alpha subunit"/>
    <property type="match status" value="1"/>
</dbReference>
<dbReference type="GO" id="GO:0022904">
    <property type="term" value="P:respiratory electron transport chain"/>
    <property type="evidence" value="ECO:0007669"/>
    <property type="project" value="TreeGrafter"/>
</dbReference>
<evidence type="ECO:0000256" key="8">
    <source>
        <dbReference type="ARBA" id="ARBA00022723"/>
    </source>
</evidence>
<evidence type="ECO:0000256" key="6">
    <source>
        <dbReference type="ARBA" id="ARBA00022505"/>
    </source>
</evidence>
<dbReference type="OrthoDB" id="9810782at2"/>
<dbReference type="PROSITE" id="PS51669">
    <property type="entry name" value="4FE4S_MOW_BIS_MGD"/>
    <property type="match status" value="1"/>
</dbReference>
<comment type="cofactor">
    <cofactor evidence="2">
        <name>[4Fe-4S] cluster</name>
        <dbReference type="ChEBI" id="CHEBI:49883"/>
    </cofactor>
</comment>
<evidence type="ECO:0000256" key="11">
    <source>
        <dbReference type="ARBA" id="ARBA00023004"/>
    </source>
</evidence>
<feature type="domain" description="4Fe-4S His(Cys)3-ligated-type" evidence="17">
    <location>
        <begin position="84"/>
        <end position="124"/>
    </location>
</feature>
<dbReference type="InterPro" id="IPR006963">
    <property type="entry name" value="Mopterin_OxRdtase_4Fe-4S_dom"/>
</dbReference>
<dbReference type="Pfam" id="PF10588">
    <property type="entry name" value="NADH-G_4Fe-4S_3"/>
    <property type="match status" value="1"/>
</dbReference>
<dbReference type="Proteomes" id="UP000253250">
    <property type="component" value="Unassembled WGS sequence"/>
</dbReference>
<evidence type="ECO:0000259" key="15">
    <source>
        <dbReference type="PROSITE" id="PS51379"/>
    </source>
</evidence>
<evidence type="ECO:0000259" key="16">
    <source>
        <dbReference type="PROSITE" id="PS51669"/>
    </source>
</evidence>
<dbReference type="NCBIfam" id="TIGR01591">
    <property type="entry name" value="Fdh-alpha"/>
    <property type="match status" value="1"/>
</dbReference>
<evidence type="ECO:0000256" key="9">
    <source>
        <dbReference type="ARBA" id="ARBA00022737"/>
    </source>
</evidence>
<keyword evidence="5" id="KW-0004">4Fe-4S</keyword>
<keyword evidence="19" id="KW-1185">Reference proteome</keyword>
<dbReference type="Pfam" id="PF12838">
    <property type="entry name" value="Fer4_7"/>
    <property type="match status" value="1"/>
</dbReference>
<dbReference type="SUPFAM" id="SSF50692">
    <property type="entry name" value="ADC-like"/>
    <property type="match status" value="1"/>
</dbReference>
<proteinExistence type="inferred from homology"/>
<dbReference type="InterPro" id="IPR006478">
    <property type="entry name" value="Formate_DH_asu"/>
</dbReference>
<keyword evidence="11" id="KW-0408">Iron</keyword>
<dbReference type="InterPro" id="IPR017896">
    <property type="entry name" value="4Fe4S_Fe-S-bd"/>
</dbReference>
<feature type="domain" description="4Fe-4S ferredoxin-type" evidence="15">
    <location>
        <begin position="187"/>
        <end position="216"/>
    </location>
</feature>
<dbReference type="InterPro" id="IPR009010">
    <property type="entry name" value="Asp_de-COase-like_dom_sf"/>
</dbReference>
<dbReference type="GO" id="GO:0015942">
    <property type="term" value="P:formate metabolic process"/>
    <property type="evidence" value="ECO:0007669"/>
    <property type="project" value="InterPro"/>
</dbReference>
<dbReference type="Gene3D" id="3.40.228.10">
    <property type="entry name" value="Dimethylsulfoxide Reductase, domain 2"/>
    <property type="match status" value="1"/>
</dbReference>
<gene>
    <name evidence="18" type="ORF">C4900_12320</name>
</gene>
<dbReference type="GO" id="GO:0016020">
    <property type="term" value="C:membrane"/>
    <property type="evidence" value="ECO:0007669"/>
    <property type="project" value="TreeGrafter"/>
</dbReference>
<dbReference type="PROSITE" id="PS51839">
    <property type="entry name" value="4FE4S_HC3"/>
    <property type="match status" value="1"/>
</dbReference>
<dbReference type="GO" id="GO:0008863">
    <property type="term" value="F:formate dehydrogenase (NAD+) activity"/>
    <property type="evidence" value="ECO:0007669"/>
    <property type="project" value="InterPro"/>
</dbReference>
<dbReference type="SUPFAM" id="SSF54862">
    <property type="entry name" value="4Fe-4S ferredoxins"/>
    <property type="match status" value="1"/>
</dbReference>
<dbReference type="InterPro" id="IPR006655">
    <property type="entry name" value="Mopterin_OxRdtase_prok_CS"/>
</dbReference>
<dbReference type="GO" id="GO:0051539">
    <property type="term" value="F:4 iron, 4 sulfur cluster binding"/>
    <property type="evidence" value="ECO:0007669"/>
    <property type="project" value="UniProtKB-KW"/>
</dbReference>
<feature type="domain" description="2Fe-2S ferredoxin-type" evidence="14">
    <location>
        <begin position="8"/>
        <end position="84"/>
    </location>
</feature>
<dbReference type="InterPro" id="IPR050123">
    <property type="entry name" value="Prok_molybdopt-oxidoreductase"/>
</dbReference>
<evidence type="ECO:0000256" key="4">
    <source>
        <dbReference type="ARBA" id="ARBA00007023"/>
    </source>
</evidence>
<dbReference type="EMBL" id="PSYR01000002">
    <property type="protein sequence ID" value="RCN56570.1"/>
    <property type="molecule type" value="Genomic_DNA"/>
</dbReference>
<dbReference type="PIRSF" id="PIRSF036643">
    <property type="entry name" value="FDH_alpha"/>
    <property type="match status" value="1"/>
</dbReference>
<dbReference type="SUPFAM" id="SSF54292">
    <property type="entry name" value="2Fe-2S ferredoxin-like"/>
    <property type="match status" value="1"/>
</dbReference>
<dbReference type="Gene3D" id="3.30.70.20">
    <property type="match status" value="1"/>
</dbReference>
<dbReference type="SMART" id="SM00929">
    <property type="entry name" value="NADH-G_4Fe-4S_3"/>
    <property type="match status" value="1"/>
</dbReference>
<evidence type="ECO:0000256" key="5">
    <source>
        <dbReference type="ARBA" id="ARBA00022485"/>
    </source>
</evidence>
<dbReference type="FunFam" id="3.40.228.10:FF:000002">
    <property type="entry name" value="Formate dehydrogenase subunit alpha"/>
    <property type="match status" value="1"/>
</dbReference>
<dbReference type="AlphaFoldDB" id="A0A368HGD6"/>
<dbReference type="Gene3D" id="2.20.25.90">
    <property type="entry name" value="ADC-like domains"/>
    <property type="match status" value="1"/>
</dbReference>
<dbReference type="GO" id="GO:0051537">
    <property type="term" value="F:2 iron, 2 sulfur cluster binding"/>
    <property type="evidence" value="ECO:0007669"/>
    <property type="project" value="UniProtKB-KW"/>
</dbReference>
<evidence type="ECO:0000313" key="19">
    <source>
        <dbReference type="Proteomes" id="UP000253250"/>
    </source>
</evidence>
<feature type="region of interest" description="Disordered" evidence="13">
    <location>
        <begin position="945"/>
        <end position="971"/>
    </location>
</feature>
<sequence length="991" mass="109153">MSAGPHLRPCVINVDEKDIASSVGENLLDALTRADCYIPHLCYNPALGPIETCDTCFVTVNGSLVRACTIRAEDGLTVSTRDAASEAARREGMDRILEKHELYCSVCDNNNGDCEIHDAVDRLAIRHQRYPYRPKPYAADTSNPFYTYDPLQCILCGRCVEACQNVQVNETLTMGWELEHPRVLWDGGRAINDSSCVSCGHCVTVCPCNALMENTLLGQAGPFTSWPAPLKREMIEFVKGVEQTTSFIPITAISKIDQCLRHTEQKITKTVCTYCGVGCSFDITTRGRHILKIQPEQGPANGISTCVKGKFAWDFVNSKDRLVKPLIREGSTFREAGWDEALDLVHERFSATRASHGPDAIGFIATSKGSNEEVYLTQKFARAIIGTNNIDCTSRYCQSPATKGLTRTVGYAGDSGTMDDIDEAELLLLIGTNTTDSHPVLATRIKRRLKRGEVKVIVVDLLRHEMAERAQLFLRPKPGTDLVWLCAVTRYILDNGLEDRAFLAKRVNNLEALRASLAPFTLDYAEAETGLSQTNLIRIADMIVSASGVCALWAMGVTQRTTGSDTSTAISNLLLVTGNYGKKGSGAYPLRGHNNVQGAGDFGALSDKLPGYLKVSDKAARERVGRAWGVDLPEKPGLNNHSMIDAAHAGRLHAMYIIGEDTAVVDSNTGHTQEALERLDFLVVQDIFMTTTAQFADVVLPACPSLEKEGTFVNTERRIQHFAQALDPLGESRPDWQILCALAQRFGHRWDYAGPREIMSEATKVAPLFAGATYDRLEGYKSVVWPVDAQGHSETLLYTKHFHTKDGKARLYPVHWHAPVERADTEYDLTLNNGRVLEHFQEGNLTARVPGIVSKVNQFYVEVSQELADDLDIKTGARVMLTSRRGSVEAGVLVSPRVAGRELYTVEFSLTEPINRLTGNHADSVTSTPAFKELAVKLAILSREGPPPVPRSNPRFGARTPRSGVEVERKWRRSEYRPIPATVASRGEAQS</sequence>
<dbReference type="PROSITE" id="PS51085">
    <property type="entry name" value="2FE2S_FER_2"/>
    <property type="match status" value="1"/>
</dbReference>
<dbReference type="InterPro" id="IPR006656">
    <property type="entry name" value="Mopterin_OxRdtase"/>
</dbReference>
<evidence type="ECO:0000256" key="13">
    <source>
        <dbReference type="SAM" id="MobiDB-lite"/>
    </source>
</evidence>
<dbReference type="CDD" id="cd00207">
    <property type="entry name" value="fer2"/>
    <property type="match status" value="1"/>
</dbReference>
<dbReference type="Gene3D" id="2.40.40.20">
    <property type="match status" value="1"/>
</dbReference>
<name>A0A368HGD6_9GAMM</name>
<dbReference type="Pfam" id="PF04879">
    <property type="entry name" value="Molybdop_Fe4S4"/>
    <property type="match status" value="1"/>
</dbReference>
<accession>A0A368HGD6</accession>
<evidence type="ECO:0000259" key="14">
    <source>
        <dbReference type="PROSITE" id="PS51085"/>
    </source>
</evidence>
<dbReference type="GO" id="GO:0003954">
    <property type="term" value="F:NADH dehydrogenase activity"/>
    <property type="evidence" value="ECO:0007669"/>
    <property type="project" value="TreeGrafter"/>
</dbReference>
<evidence type="ECO:0000313" key="18">
    <source>
        <dbReference type="EMBL" id="RCN56570.1"/>
    </source>
</evidence>
<keyword evidence="12" id="KW-0411">Iron-sulfur</keyword>
<dbReference type="Pfam" id="PF13510">
    <property type="entry name" value="Fer2_4"/>
    <property type="match status" value="1"/>
</dbReference>
<comment type="similarity">
    <text evidence="3">Belongs to the complex I 75 kDa subunit family.</text>
</comment>
<dbReference type="PROSITE" id="PS51379">
    <property type="entry name" value="4FE4S_FER_2"/>
    <property type="match status" value="2"/>
</dbReference>
<feature type="domain" description="4Fe-4S Mo/W bis-MGD-type" evidence="16">
    <location>
        <begin position="265"/>
        <end position="320"/>
    </location>
</feature>
<comment type="similarity">
    <text evidence="4">In the C-terminal section; belongs to the prokaryotic molybdopterin-containing oxidoreductase family.</text>
</comment>
<evidence type="ECO:0000256" key="2">
    <source>
        <dbReference type="ARBA" id="ARBA00001966"/>
    </source>
</evidence>
<dbReference type="SUPFAM" id="SSF53706">
    <property type="entry name" value="Formate dehydrogenase/DMSO reductase, domains 1-3"/>
    <property type="match status" value="1"/>
</dbReference>
<evidence type="ECO:0000256" key="7">
    <source>
        <dbReference type="ARBA" id="ARBA00022714"/>
    </source>
</evidence>
<evidence type="ECO:0000259" key="17">
    <source>
        <dbReference type="PROSITE" id="PS51839"/>
    </source>
</evidence>
<dbReference type="InterPro" id="IPR006657">
    <property type="entry name" value="MoPterin_dinucl-bd_dom"/>
</dbReference>
<comment type="caution">
    <text evidence="18">The sequence shown here is derived from an EMBL/GenBank/DDBJ whole genome shotgun (WGS) entry which is preliminary data.</text>
</comment>
<dbReference type="GO" id="GO:0043546">
    <property type="term" value="F:molybdopterin cofactor binding"/>
    <property type="evidence" value="ECO:0007669"/>
    <property type="project" value="InterPro"/>
</dbReference>
<dbReference type="GO" id="GO:1990204">
    <property type="term" value="C:oxidoreductase complex"/>
    <property type="evidence" value="ECO:0007669"/>
    <property type="project" value="UniProtKB-ARBA"/>
</dbReference>
<dbReference type="SMART" id="SM00926">
    <property type="entry name" value="Molybdop_Fe4S4"/>
    <property type="match status" value="1"/>
</dbReference>
<evidence type="ECO:0000256" key="3">
    <source>
        <dbReference type="ARBA" id="ARBA00005404"/>
    </source>
</evidence>
<dbReference type="InterPro" id="IPR036010">
    <property type="entry name" value="2Fe-2S_ferredoxin-like_sf"/>
</dbReference>
<dbReference type="Gene3D" id="3.40.50.740">
    <property type="match status" value="1"/>
</dbReference>
<keyword evidence="6" id="KW-0500">Molybdenum</keyword>
<organism evidence="18 19">
    <name type="scientific">Acidiferrobacter thiooxydans</name>
    <dbReference type="NCBI Taxonomy" id="163359"/>
    <lineage>
        <taxon>Bacteria</taxon>
        <taxon>Pseudomonadati</taxon>
        <taxon>Pseudomonadota</taxon>
        <taxon>Gammaproteobacteria</taxon>
        <taxon>Acidiferrobacterales</taxon>
        <taxon>Acidiferrobacteraceae</taxon>
        <taxon>Acidiferrobacter</taxon>
    </lineage>
</organism>
<evidence type="ECO:0000256" key="10">
    <source>
        <dbReference type="ARBA" id="ARBA00023002"/>
    </source>
</evidence>
<dbReference type="CDD" id="cd02753">
    <property type="entry name" value="MopB_Formate-Dh-H"/>
    <property type="match status" value="1"/>
</dbReference>
<dbReference type="Pfam" id="PF01568">
    <property type="entry name" value="Molydop_binding"/>
    <property type="match status" value="1"/>
</dbReference>
<keyword evidence="7" id="KW-0001">2Fe-2S</keyword>
<reference evidence="18 19" key="1">
    <citation type="submission" date="2018-02" db="EMBL/GenBank/DDBJ databases">
        <title>Insights into the biology of acidophilic members of the Acidiferrobacteraceae family derived from comparative genomic analyses.</title>
        <authorList>
            <person name="Issotta F."/>
            <person name="Thyssen C."/>
            <person name="Mena C."/>
            <person name="Moya A."/>
            <person name="Bellenberg S."/>
            <person name="Sproer C."/>
            <person name="Covarrubias P.C."/>
            <person name="Sand W."/>
            <person name="Quatrini R."/>
            <person name="Vera M."/>
        </authorList>
    </citation>
    <scope>NUCLEOTIDE SEQUENCE [LARGE SCALE GENOMIC DNA]</scope>
    <source>
        <strain evidence="19">m-1</strain>
    </source>
</reference>
<evidence type="ECO:0000256" key="1">
    <source>
        <dbReference type="ARBA" id="ARBA00001942"/>
    </source>
</evidence>
<dbReference type="InterPro" id="IPR019574">
    <property type="entry name" value="NADH_UbQ_OxRdtase_Gsu_4Fe4S-bd"/>
</dbReference>
<dbReference type="PROSITE" id="PS00198">
    <property type="entry name" value="4FE4S_FER_1"/>
    <property type="match status" value="1"/>
</dbReference>
<dbReference type="InterPro" id="IPR017900">
    <property type="entry name" value="4Fe4S_Fe_S_CS"/>
</dbReference>
<evidence type="ECO:0000256" key="12">
    <source>
        <dbReference type="ARBA" id="ARBA00023014"/>
    </source>
</evidence>
<keyword evidence="8" id="KW-0479">Metal-binding</keyword>
<dbReference type="FunFam" id="3.10.20.740:FF:000003">
    <property type="entry name" value="Formate dehydrogenase subunit alpha"/>
    <property type="match status" value="1"/>
</dbReference>
<dbReference type="PANTHER" id="PTHR43105">
    <property type="entry name" value="RESPIRATORY NITRATE REDUCTASE"/>
    <property type="match status" value="1"/>
</dbReference>
<protein>
    <submittedName>
        <fullName evidence="18">Formate dehydrogenase subunit alpha</fullName>
    </submittedName>
</protein>
<keyword evidence="9" id="KW-0677">Repeat</keyword>
<dbReference type="PROSITE" id="PS00932">
    <property type="entry name" value="MOLYBDOPTERIN_PROK_3"/>
    <property type="match status" value="1"/>
</dbReference>
<feature type="domain" description="4Fe-4S ferredoxin-type" evidence="15">
    <location>
        <begin position="144"/>
        <end position="171"/>
    </location>
</feature>